<name>A0A151T1Z9_CAJCA</name>
<gene>
    <name evidence="3" type="ORF">KK1_023498</name>
</gene>
<reference evidence="3 4" key="1">
    <citation type="journal article" date="2012" name="Nat. Biotechnol.">
        <title>Draft genome sequence of pigeonpea (Cajanus cajan), an orphan legume crop of resource-poor farmers.</title>
        <authorList>
            <person name="Varshney R.K."/>
            <person name="Chen W."/>
            <person name="Li Y."/>
            <person name="Bharti A.K."/>
            <person name="Saxena R.K."/>
            <person name="Schlueter J.A."/>
            <person name="Donoghue M.T."/>
            <person name="Azam S."/>
            <person name="Fan G."/>
            <person name="Whaley A.M."/>
            <person name="Farmer A.D."/>
            <person name="Sheridan J."/>
            <person name="Iwata A."/>
            <person name="Tuteja R."/>
            <person name="Penmetsa R.V."/>
            <person name="Wu W."/>
            <person name="Upadhyaya H.D."/>
            <person name="Yang S.P."/>
            <person name="Shah T."/>
            <person name="Saxena K.B."/>
            <person name="Michael T."/>
            <person name="McCombie W.R."/>
            <person name="Yang B."/>
            <person name="Zhang G."/>
            <person name="Yang H."/>
            <person name="Wang J."/>
            <person name="Spillane C."/>
            <person name="Cook D.R."/>
            <person name="May G.D."/>
            <person name="Xu X."/>
            <person name="Jackson S.A."/>
        </authorList>
    </citation>
    <scope>NUCLEOTIDE SEQUENCE [LARGE SCALE GENOMIC DNA]</scope>
    <source>
        <strain evidence="4">cv. Asha</strain>
    </source>
</reference>
<dbReference type="InterPro" id="IPR056924">
    <property type="entry name" value="SH3_Tf2-1"/>
</dbReference>
<keyword evidence="4" id="KW-1185">Reference proteome</keyword>
<evidence type="ECO:0000313" key="4">
    <source>
        <dbReference type="Proteomes" id="UP000075243"/>
    </source>
</evidence>
<organism evidence="3 4">
    <name type="scientific">Cajanus cajan</name>
    <name type="common">Pigeon pea</name>
    <name type="synonym">Cajanus indicus</name>
    <dbReference type="NCBI Taxonomy" id="3821"/>
    <lineage>
        <taxon>Eukaryota</taxon>
        <taxon>Viridiplantae</taxon>
        <taxon>Streptophyta</taxon>
        <taxon>Embryophyta</taxon>
        <taxon>Tracheophyta</taxon>
        <taxon>Spermatophyta</taxon>
        <taxon>Magnoliopsida</taxon>
        <taxon>eudicotyledons</taxon>
        <taxon>Gunneridae</taxon>
        <taxon>Pentapetalae</taxon>
        <taxon>rosids</taxon>
        <taxon>fabids</taxon>
        <taxon>Fabales</taxon>
        <taxon>Fabaceae</taxon>
        <taxon>Papilionoideae</taxon>
        <taxon>50 kb inversion clade</taxon>
        <taxon>NPAAA clade</taxon>
        <taxon>indigoferoid/millettioid clade</taxon>
        <taxon>Phaseoleae</taxon>
        <taxon>Cajanus</taxon>
    </lineage>
</organism>
<dbReference type="Gramene" id="C.cajan_22825.t">
    <property type="protein sequence ID" value="C.cajan_22825.t.cds1"/>
    <property type="gene ID" value="C.cajan_22825"/>
</dbReference>
<dbReference type="PANTHER" id="PTHR46148:SF52">
    <property type="entry name" value="OS04G0603800 PROTEIN"/>
    <property type="match status" value="1"/>
</dbReference>
<accession>A0A151T1Z9</accession>
<dbReference type="Pfam" id="PF24626">
    <property type="entry name" value="SH3_Tf2-1"/>
    <property type="match status" value="1"/>
</dbReference>
<dbReference type="Proteomes" id="UP000075243">
    <property type="component" value="Chromosome 9"/>
</dbReference>
<feature type="domain" description="Tf2-1-like SH3-like" evidence="2">
    <location>
        <begin position="17"/>
        <end position="82"/>
    </location>
</feature>
<feature type="compositionally biased region" description="Basic and acidic residues" evidence="1">
    <location>
        <begin position="167"/>
        <end position="181"/>
    </location>
</feature>
<proteinExistence type="predicted"/>
<evidence type="ECO:0000313" key="3">
    <source>
        <dbReference type="EMBL" id="KYP61074.1"/>
    </source>
</evidence>
<dbReference type="EMBL" id="CM003611">
    <property type="protein sequence ID" value="KYP61074.1"/>
    <property type="molecule type" value="Genomic_DNA"/>
</dbReference>
<feature type="region of interest" description="Disordered" evidence="1">
    <location>
        <begin position="155"/>
        <end position="181"/>
    </location>
</feature>
<evidence type="ECO:0000256" key="1">
    <source>
        <dbReference type="SAM" id="MobiDB-lite"/>
    </source>
</evidence>
<dbReference type="AlphaFoldDB" id="A0A151T1Z9"/>
<sequence length="181" mass="20593">MKQQKDKQRMDITFAVGEWVLLRLQPYRQRSLARSLSQKLAKRFYGPFRVSSRVGTVAYKLDLPSDSKIHPVFHVSLLRRFHGDPEAQSIPLPQMLDKFAEDGVTTKEEKDEQIEEGNEELSGFGRENRILENEKNIMGPDISLLNVKSALKEFVGSNSLPPPAPNEKPRVSPRVDESAIH</sequence>
<evidence type="ECO:0000259" key="2">
    <source>
        <dbReference type="Pfam" id="PF24626"/>
    </source>
</evidence>
<protein>
    <recommendedName>
        <fullName evidence="2">Tf2-1-like SH3-like domain-containing protein</fullName>
    </recommendedName>
</protein>
<dbReference type="PANTHER" id="PTHR46148">
    <property type="entry name" value="CHROMO DOMAIN-CONTAINING PROTEIN"/>
    <property type="match status" value="1"/>
</dbReference>